<keyword evidence="10 15" id="KW-0472">Membrane</keyword>
<dbReference type="KEGG" id="pacs:FAZ98_21470"/>
<dbReference type="RefSeq" id="WP_158953579.1">
    <property type="nucleotide sequence ID" value="NZ_CP046914.1"/>
</dbReference>
<evidence type="ECO:0000256" key="6">
    <source>
        <dbReference type="ARBA" id="ARBA00022679"/>
    </source>
</evidence>
<keyword evidence="6 15" id="KW-0808">Transferase</keyword>
<feature type="transmembrane region" description="Helical" evidence="15">
    <location>
        <begin position="215"/>
        <end position="236"/>
    </location>
</feature>
<evidence type="ECO:0000256" key="3">
    <source>
        <dbReference type="ARBA" id="ARBA00012292"/>
    </source>
</evidence>
<dbReference type="AlphaFoldDB" id="A0A7Z2GMU1"/>
<dbReference type="PANTHER" id="PTHR43448:SF7">
    <property type="entry name" value="4-HYDROXYBENZOATE SOLANESYLTRANSFERASE"/>
    <property type="match status" value="1"/>
</dbReference>
<sequence length="297" mass="32205">MQTHTLSQPGQSRFAQFLALTKPRIANLAVFSAVIGMFLSTRGSVPWRVLVGGTAGIWLLAGAAFAFNCLLELKIDARMKRTRHRASAQGAIAPKEIAVFSLALGAAGAVLLATCTNVFTMWLTLATFVGYALIYTAILKPATPQNIVIGGLSGAMPPALGWAAVTNSLPPDAWLLVLIVFVWTPPHFWALALYRREDYRSAGLPMLPITHGVAYTQLQILLYSVLLCAVTVMPWLTGMSGLLYLASALLLGAVFLAYAIRLYRGYSDALARSMFKYSILYLTLLFAALLIDHRVAI</sequence>
<evidence type="ECO:0000256" key="5">
    <source>
        <dbReference type="ARBA" id="ARBA00022519"/>
    </source>
</evidence>
<evidence type="ECO:0000256" key="9">
    <source>
        <dbReference type="ARBA" id="ARBA00023133"/>
    </source>
</evidence>
<evidence type="ECO:0000256" key="2">
    <source>
        <dbReference type="ARBA" id="ARBA00004919"/>
    </source>
</evidence>
<evidence type="ECO:0000256" key="15">
    <source>
        <dbReference type="HAMAP-Rule" id="MF_00154"/>
    </source>
</evidence>
<feature type="transmembrane region" description="Helical" evidence="15">
    <location>
        <begin position="25"/>
        <end position="43"/>
    </location>
</feature>
<name>A0A7Z2GMU1_9BURK</name>
<feature type="transmembrane region" description="Helical" evidence="15">
    <location>
        <begin position="173"/>
        <end position="194"/>
    </location>
</feature>
<evidence type="ECO:0000256" key="13">
    <source>
        <dbReference type="ARBA" id="ARBA00042475"/>
    </source>
</evidence>
<dbReference type="GO" id="GO:0005886">
    <property type="term" value="C:plasma membrane"/>
    <property type="evidence" value="ECO:0007669"/>
    <property type="project" value="UniProtKB-SubCell"/>
</dbReference>
<dbReference type="OrthoDB" id="9814417at2"/>
<dbReference type="HAMAP" id="MF_00154">
    <property type="entry name" value="CyoE_CtaB"/>
    <property type="match status" value="1"/>
</dbReference>
<dbReference type="Gene3D" id="1.10.357.140">
    <property type="entry name" value="UbiA prenyltransferase"/>
    <property type="match status" value="1"/>
</dbReference>
<dbReference type="GO" id="GO:0048034">
    <property type="term" value="P:heme O biosynthetic process"/>
    <property type="evidence" value="ECO:0007669"/>
    <property type="project" value="UniProtKB-UniRule"/>
</dbReference>
<comment type="function">
    <text evidence="15">Converts heme B (protoheme IX) to heme O by substitution of the vinyl group on carbon 2 of heme B porphyrin ring with a hydroxyethyl farnesyl side group.</text>
</comment>
<keyword evidence="4 15" id="KW-1003">Cell membrane</keyword>
<comment type="catalytic activity">
    <reaction evidence="14 15">
        <text>heme b + (2E,6E)-farnesyl diphosphate + H2O = Fe(II)-heme o + diphosphate</text>
        <dbReference type="Rhea" id="RHEA:28070"/>
        <dbReference type="ChEBI" id="CHEBI:15377"/>
        <dbReference type="ChEBI" id="CHEBI:33019"/>
        <dbReference type="ChEBI" id="CHEBI:60344"/>
        <dbReference type="ChEBI" id="CHEBI:60530"/>
        <dbReference type="ChEBI" id="CHEBI:175763"/>
        <dbReference type="EC" id="2.5.1.141"/>
    </reaction>
</comment>
<dbReference type="InterPro" id="IPR044878">
    <property type="entry name" value="UbiA_sf"/>
</dbReference>
<dbReference type="NCBIfam" id="NF003349">
    <property type="entry name" value="PRK04375.1-2"/>
    <property type="match status" value="1"/>
</dbReference>
<protein>
    <recommendedName>
        <fullName evidence="12 15">Protoheme IX farnesyltransferase</fullName>
        <ecNumber evidence="3 15">2.5.1.141</ecNumber>
    </recommendedName>
    <alternativeName>
        <fullName evidence="13 15">Heme B farnesyltransferase</fullName>
    </alternativeName>
    <alternativeName>
        <fullName evidence="11 15">Heme O synthase</fullName>
    </alternativeName>
</protein>
<feature type="transmembrane region" description="Helical" evidence="15">
    <location>
        <begin position="274"/>
        <end position="291"/>
    </location>
</feature>
<evidence type="ECO:0000256" key="8">
    <source>
        <dbReference type="ARBA" id="ARBA00022989"/>
    </source>
</evidence>
<evidence type="ECO:0000313" key="16">
    <source>
        <dbReference type="EMBL" id="QGZ64294.1"/>
    </source>
</evidence>
<keyword evidence="9 15" id="KW-0350">Heme biosynthesis</keyword>
<dbReference type="InterPro" id="IPR000537">
    <property type="entry name" value="UbiA_prenyltransferase"/>
</dbReference>
<reference evidence="16 17" key="1">
    <citation type="submission" date="2019-12" db="EMBL/GenBank/DDBJ databases">
        <title>Paraburkholderia acidiphila 7Q-K02 sp. nov and Paraburkholderia acidisoli DHF22 sp. nov., two strains isolated from forest soil.</title>
        <authorList>
            <person name="Gao Z."/>
            <person name="Qiu L."/>
        </authorList>
    </citation>
    <scope>NUCLEOTIDE SEQUENCE [LARGE SCALE GENOMIC DNA]</scope>
    <source>
        <strain evidence="16 17">DHF22</strain>
    </source>
</reference>
<gene>
    <name evidence="15" type="primary">ctaB</name>
    <name evidence="16" type="ORF">FAZ98_21470</name>
</gene>
<comment type="similarity">
    <text evidence="15">Belongs to the UbiA prenyltransferase family. Protoheme IX farnesyltransferase subfamily.</text>
</comment>
<evidence type="ECO:0000256" key="7">
    <source>
        <dbReference type="ARBA" id="ARBA00022692"/>
    </source>
</evidence>
<organism evidence="16 17">
    <name type="scientific">Paraburkholderia acidisoli</name>
    <dbReference type="NCBI Taxonomy" id="2571748"/>
    <lineage>
        <taxon>Bacteria</taxon>
        <taxon>Pseudomonadati</taxon>
        <taxon>Pseudomonadota</taxon>
        <taxon>Betaproteobacteria</taxon>
        <taxon>Burkholderiales</taxon>
        <taxon>Burkholderiaceae</taxon>
        <taxon>Paraburkholderia</taxon>
    </lineage>
</organism>
<dbReference type="InterPro" id="IPR030470">
    <property type="entry name" value="UbiA_prenylTrfase_CS"/>
</dbReference>
<evidence type="ECO:0000256" key="1">
    <source>
        <dbReference type="ARBA" id="ARBA00004651"/>
    </source>
</evidence>
<keyword evidence="8 15" id="KW-1133">Transmembrane helix</keyword>
<feature type="transmembrane region" description="Helical" evidence="15">
    <location>
        <begin position="49"/>
        <end position="71"/>
    </location>
</feature>
<comment type="subcellular location">
    <subcellularLocation>
        <location evidence="1 15">Cell membrane</location>
        <topology evidence="1 15">Multi-pass membrane protein</topology>
    </subcellularLocation>
</comment>
<dbReference type="PROSITE" id="PS00943">
    <property type="entry name" value="UBIA"/>
    <property type="match status" value="1"/>
</dbReference>
<feature type="transmembrane region" description="Helical" evidence="15">
    <location>
        <begin position="119"/>
        <end position="139"/>
    </location>
</feature>
<comment type="pathway">
    <text evidence="2 15">Porphyrin-containing compound metabolism; heme O biosynthesis; heme O from protoheme: step 1/1.</text>
</comment>
<proteinExistence type="inferred from homology"/>
<dbReference type="UniPathway" id="UPA00834">
    <property type="reaction ID" value="UER00712"/>
</dbReference>
<dbReference type="Proteomes" id="UP000433577">
    <property type="component" value="Chromosome 2"/>
</dbReference>
<dbReference type="CDD" id="cd13957">
    <property type="entry name" value="PT_UbiA_Cox10"/>
    <property type="match status" value="1"/>
</dbReference>
<dbReference type="NCBIfam" id="TIGR01473">
    <property type="entry name" value="cyoE_ctaB"/>
    <property type="match status" value="1"/>
</dbReference>
<dbReference type="Pfam" id="PF01040">
    <property type="entry name" value="UbiA"/>
    <property type="match status" value="1"/>
</dbReference>
<dbReference type="GO" id="GO:0008495">
    <property type="term" value="F:protoheme IX farnesyltransferase activity"/>
    <property type="evidence" value="ECO:0007669"/>
    <property type="project" value="UniProtKB-UniRule"/>
</dbReference>
<evidence type="ECO:0000256" key="14">
    <source>
        <dbReference type="ARBA" id="ARBA00047690"/>
    </source>
</evidence>
<feature type="transmembrane region" description="Helical" evidence="15">
    <location>
        <begin position="92"/>
        <end position="113"/>
    </location>
</feature>
<dbReference type="EMBL" id="CP046914">
    <property type="protein sequence ID" value="QGZ64294.1"/>
    <property type="molecule type" value="Genomic_DNA"/>
</dbReference>
<accession>A0A7Z2GMU1</accession>
<evidence type="ECO:0000313" key="17">
    <source>
        <dbReference type="Proteomes" id="UP000433577"/>
    </source>
</evidence>
<dbReference type="EC" id="2.5.1.141" evidence="3 15"/>
<evidence type="ECO:0000256" key="12">
    <source>
        <dbReference type="ARBA" id="ARBA00040810"/>
    </source>
</evidence>
<comment type="miscellaneous">
    <text evidence="15">Carbon 2 of the heme B porphyrin ring is defined according to the Fischer nomenclature.</text>
</comment>
<evidence type="ECO:0000256" key="4">
    <source>
        <dbReference type="ARBA" id="ARBA00022475"/>
    </source>
</evidence>
<evidence type="ECO:0000256" key="10">
    <source>
        <dbReference type="ARBA" id="ARBA00023136"/>
    </source>
</evidence>
<feature type="transmembrane region" description="Helical" evidence="15">
    <location>
        <begin position="146"/>
        <end position="167"/>
    </location>
</feature>
<keyword evidence="5" id="KW-0997">Cell inner membrane</keyword>
<keyword evidence="7 15" id="KW-0812">Transmembrane</keyword>
<dbReference type="InterPro" id="IPR006369">
    <property type="entry name" value="Protohaem_IX_farnesylTrfase"/>
</dbReference>
<dbReference type="PANTHER" id="PTHR43448">
    <property type="entry name" value="PROTOHEME IX FARNESYLTRANSFERASE, MITOCHONDRIAL"/>
    <property type="match status" value="1"/>
</dbReference>
<keyword evidence="17" id="KW-1185">Reference proteome</keyword>
<feature type="transmembrane region" description="Helical" evidence="15">
    <location>
        <begin position="242"/>
        <end position="262"/>
    </location>
</feature>
<evidence type="ECO:0000256" key="11">
    <source>
        <dbReference type="ARBA" id="ARBA00030253"/>
    </source>
</evidence>